<evidence type="ECO:0000313" key="4">
    <source>
        <dbReference type="EMBL" id="CEN61300.1"/>
    </source>
</evidence>
<dbReference type="Pfam" id="PF00155">
    <property type="entry name" value="Aminotran_1_2"/>
    <property type="match status" value="1"/>
</dbReference>
<sequence length="431" mass="47645">MVHIKEFAVEQWMDQHETWAKHNLAETCCASLSLESLAALSGDSPATALGQMLDTSQAQVYGDIRGSPALRSRIAALYDSERGGVSADHVLVANGAIQSNFLALYTQVGPGDHVIVHYPTYQQLYSVPESLGAEVSLWKAKEGVQGGWGVDVDELERLIRPNTTMIVLKWVIFSPSIEPWYPVEDGMLTRNIQSNPQNPTGAVLTHETLQTIISIARKHDMTIHSDEVYRPLFHSLPNGSKPPPSILDFDYEKTVAVGSMSKAYSLAGIRVGWIASRSREIIDKCASARDYTTISVGRINDKIATFALSSPTVDNLLARNIDLARKNLILLGEFVAEFADVVQWVKPQGATTAFLRFTREGRPVNDVELCERLQYRVGVMFVPGSGCFGEDGDFKGYVRVGFVPEHEVMVEGLKALREFMVSEYRDVPVIV</sequence>
<proteinExistence type="inferred from homology"/>
<dbReference type="InterPro" id="IPR015424">
    <property type="entry name" value="PyrdxlP-dep_Trfase"/>
</dbReference>
<keyword evidence="5" id="KW-1185">Reference proteome</keyword>
<dbReference type="Proteomes" id="UP000054771">
    <property type="component" value="Unassembled WGS sequence"/>
</dbReference>
<accession>A0A0U5GRG1</accession>
<gene>
    <name evidence="4" type="ORF">ASPCAL07957</name>
</gene>
<dbReference type="OMA" id="LVPGSQC"/>
<comment type="similarity">
    <text evidence="1">Belongs to the class-I pyridoxal-phosphate-dependent aminotransferase family.</text>
</comment>
<dbReference type="InterPro" id="IPR015422">
    <property type="entry name" value="PyrdxlP-dep_Trfase_small"/>
</dbReference>
<dbReference type="GO" id="GO:0003824">
    <property type="term" value="F:catalytic activity"/>
    <property type="evidence" value="ECO:0007669"/>
    <property type="project" value="InterPro"/>
</dbReference>
<dbReference type="InterPro" id="IPR015421">
    <property type="entry name" value="PyrdxlP-dep_Trfase_major"/>
</dbReference>
<feature type="domain" description="Aminotransferase class I/classII large" evidence="3">
    <location>
        <begin position="48"/>
        <end position="404"/>
    </location>
</feature>
<dbReference type="OrthoDB" id="7042322at2759"/>
<dbReference type="PROSITE" id="PS00105">
    <property type="entry name" value="AA_TRANSFER_CLASS_1"/>
    <property type="match status" value="1"/>
</dbReference>
<dbReference type="PANTHER" id="PTHR43510">
    <property type="entry name" value="AMINOTRANSFERASE FUNCTION, HYPOTHETICAL (EUROFUNG)"/>
    <property type="match status" value="1"/>
</dbReference>
<dbReference type="InterPro" id="IPR004839">
    <property type="entry name" value="Aminotransferase_I/II_large"/>
</dbReference>
<dbReference type="Gene3D" id="3.40.640.10">
    <property type="entry name" value="Type I PLP-dependent aspartate aminotransferase-like (Major domain)"/>
    <property type="match status" value="2"/>
</dbReference>
<dbReference type="SUPFAM" id="SSF53383">
    <property type="entry name" value="PLP-dependent transferases"/>
    <property type="match status" value="1"/>
</dbReference>
<organism evidence="4 5">
    <name type="scientific">Aspergillus calidoustus</name>
    <dbReference type="NCBI Taxonomy" id="454130"/>
    <lineage>
        <taxon>Eukaryota</taxon>
        <taxon>Fungi</taxon>
        <taxon>Dikarya</taxon>
        <taxon>Ascomycota</taxon>
        <taxon>Pezizomycotina</taxon>
        <taxon>Eurotiomycetes</taxon>
        <taxon>Eurotiomycetidae</taxon>
        <taxon>Eurotiales</taxon>
        <taxon>Aspergillaceae</taxon>
        <taxon>Aspergillus</taxon>
        <taxon>Aspergillus subgen. Nidulantes</taxon>
    </lineage>
</organism>
<dbReference type="PANTHER" id="PTHR43510:SF1">
    <property type="entry name" value="AMINOTRANSFERASE FUNCTION, HYPOTHETICAL (EUROFUNG)"/>
    <property type="match status" value="1"/>
</dbReference>
<dbReference type="Gene3D" id="3.90.1150.10">
    <property type="entry name" value="Aspartate Aminotransferase, domain 1"/>
    <property type="match status" value="1"/>
</dbReference>
<evidence type="ECO:0000256" key="2">
    <source>
        <dbReference type="ARBA" id="ARBA00022898"/>
    </source>
</evidence>
<dbReference type="InterPro" id="IPR004838">
    <property type="entry name" value="NHTrfase_class1_PyrdxlP-BS"/>
</dbReference>
<dbReference type="CDD" id="cd00609">
    <property type="entry name" value="AAT_like"/>
    <property type="match status" value="1"/>
</dbReference>
<dbReference type="AlphaFoldDB" id="A0A0U5GRG1"/>
<name>A0A0U5GRG1_ASPCI</name>
<evidence type="ECO:0000256" key="1">
    <source>
        <dbReference type="ARBA" id="ARBA00007441"/>
    </source>
</evidence>
<protein>
    <recommendedName>
        <fullName evidence="3">Aminotransferase class I/classII large domain-containing protein</fullName>
    </recommendedName>
</protein>
<dbReference type="STRING" id="454130.A0A0U5GRG1"/>
<reference evidence="5" key="1">
    <citation type="journal article" date="2016" name="Genome Announc.">
        <title>Draft genome sequences of fungus Aspergillus calidoustus.</title>
        <authorList>
            <person name="Horn F."/>
            <person name="Linde J."/>
            <person name="Mattern D.J."/>
            <person name="Walther G."/>
            <person name="Guthke R."/>
            <person name="Scherlach K."/>
            <person name="Martin K."/>
            <person name="Brakhage A.A."/>
            <person name="Petzke L."/>
            <person name="Valiante V."/>
        </authorList>
    </citation>
    <scope>NUCLEOTIDE SEQUENCE [LARGE SCALE GENOMIC DNA]</scope>
    <source>
        <strain evidence="5">SF006504</strain>
    </source>
</reference>
<keyword evidence="2" id="KW-0663">Pyridoxal phosphate</keyword>
<dbReference type="EMBL" id="CDMC01000006">
    <property type="protein sequence ID" value="CEN61300.1"/>
    <property type="molecule type" value="Genomic_DNA"/>
</dbReference>
<evidence type="ECO:0000259" key="3">
    <source>
        <dbReference type="Pfam" id="PF00155"/>
    </source>
</evidence>
<dbReference type="GO" id="GO:0030170">
    <property type="term" value="F:pyridoxal phosphate binding"/>
    <property type="evidence" value="ECO:0007669"/>
    <property type="project" value="InterPro"/>
</dbReference>
<evidence type="ECO:0000313" key="5">
    <source>
        <dbReference type="Proteomes" id="UP000054771"/>
    </source>
</evidence>